<dbReference type="Pfam" id="PF01261">
    <property type="entry name" value="AP_endonuc_2"/>
    <property type="match status" value="1"/>
</dbReference>
<organism evidence="2 3">
    <name type="scientific">Vibrio furnissii</name>
    <dbReference type="NCBI Taxonomy" id="29494"/>
    <lineage>
        <taxon>Bacteria</taxon>
        <taxon>Pseudomonadati</taxon>
        <taxon>Pseudomonadota</taxon>
        <taxon>Gammaproteobacteria</taxon>
        <taxon>Vibrionales</taxon>
        <taxon>Vibrionaceae</taxon>
        <taxon>Vibrio</taxon>
    </lineage>
</organism>
<name>A0A0Q2M6F5_VIBFU</name>
<evidence type="ECO:0000313" key="3">
    <source>
        <dbReference type="Proteomes" id="UP000051221"/>
    </source>
</evidence>
<dbReference type="InterPro" id="IPR013022">
    <property type="entry name" value="Xyl_isomerase-like_TIM-brl"/>
</dbReference>
<dbReference type="RefSeq" id="WP_055467213.1">
    <property type="nucleotide sequence ID" value="NZ_LKHS01000033.1"/>
</dbReference>
<comment type="caution">
    <text evidence="2">The sequence shown here is derived from an EMBL/GenBank/DDBJ whole genome shotgun (WGS) entry which is preliminary data.</text>
</comment>
<gene>
    <name evidence="2" type="ORF">AMR76_21815</name>
</gene>
<keyword evidence="3" id="KW-1185">Reference proteome</keyword>
<dbReference type="AlphaFoldDB" id="A0A0Q2M6F5"/>
<evidence type="ECO:0000259" key="1">
    <source>
        <dbReference type="Pfam" id="PF01261"/>
    </source>
</evidence>
<sequence>MIYLSTGGFSKKTFLEVSELFDKSIVRGLELSGGRYTESLEMGLDEVEKNYKIALHNYFPVPKDSFVFNLASFDKGIISASMNHAKMAIELSHKYKSNYFSFHAGYLLDPNPTELGKSITKNKLNNRQEGLKQFIRNVNELASFAKEKDITLLIENNVLSERNFKTFGCDPLLMTGPSETEDIFNNVAKNVKLLIDVAHLKVSANTLSFDPVAYLNDFKNITDAYHISDNNGLEDSNQPFTEESWFVNHIRKDLDYYSLEIYLSDTTKLESQYSLMSDVLR</sequence>
<feature type="domain" description="Xylose isomerase-like TIM barrel" evidence="1">
    <location>
        <begin position="49"/>
        <end position="237"/>
    </location>
</feature>
<dbReference type="EMBL" id="LKHS01000033">
    <property type="protein sequence ID" value="KQH83649.1"/>
    <property type="molecule type" value="Genomic_DNA"/>
</dbReference>
<dbReference type="InParanoid" id="A0A0Q2M6F5"/>
<dbReference type="Gene3D" id="3.20.20.150">
    <property type="entry name" value="Divalent-metal-dependent TIM barrel enzymes"/>
    <property type="match status" value="1"/>
</dbReference>
<dbReference type="SUPFAM" id="SSF51658">
    <property type="entry name" value="Xylose isomerase-like"/>
    <property type="match status" value="1"/>
</dbReference>
<accession>A0A0Q2M6F5</accession>
<proteinExistence type="predicted"/>
<protein>
    <recommendedName>
        <fullName evidence="1">Xylose isomerase-like TIM barrel domain-containing protein</fullName>
    </recommendedName>
</protein>
<reference evidence="2 3" key="1">
    <citation type="submission" date="2015-08" db="EMBL/GenBank/DDBJ databases">
        <title>Antibacterial properties of a collection of Vibrionaceae strains.</title>
        <authorList>
            <person name="Giubergia S."/>
        </authorList>
    </citation>
    <scope>NUCLEOTIDE SEQUENCE [LARGE SCALE GENOMIC DNA]</scope>
    <source>
        <strain evidence="2 3">S0821</strain>
    </source>
</reference>
<dbReference type="InterPro" id="IPR036237">
    <property type="entry name" value="Xyl_isomerase-like_sf"/>
</dbReference>
<evidence type="ECO:0000313" key="2">
    <source>
        <dbReference type="EMBL" id="KQH83649.1"/>
    </source>
</evidence>
<dbReference type="Proteomes" id="UP000051221">
    <property type="component" value="Unassembled WGS sequence"/>
</dbReference>